<dbReference type="RefSeq" id="WP_406699444.1">
    <property type="nucleotide sequence ID" value="NZ_CP155447.1"/>
</dbReference>
<evidence type="ECO:0000259" key="8">
    <source>
        <dbReference type="Pfam" id="PF20466"/>
    </source>
</evidence>
<dbReference type="Pfam" id="PF07669">
    <property type="entry name" value="Eco57I"/>
    <property type="match status" value="1"/>
</dbReference>
<name>A0AAU7CMA5_9BACT</name>
<accession>A0AAU7CMA5</accession>
<feature type="domain" description="Type II methyltransferase M.TaqI-like" evidence="7">
    <location>
        <begin position="679"/>
        <end position="939"/>
    </location>
</feature>
<dbReference type="EC" id="2.1.1.72" evidence="1"/>
<dbReference type="SUPFAM" id="SSF53335">
    <property type="entry name" value="S-adenosyl-L-methionine-dependent methyltransferases"/>
    <property type="match status" value="1"/>
</dbReference>
<gene>
    <name evidence="9" type="ORF">V5E97_11290</name>
</gene>
<dbReference type="InterPro" id="IPR011639">
    <property type="entry name" value="MethylTrfase_TaqI-like_dom"/>
</dbReference>
<comment type="catalytic activity">
    <reaction evidence="5">
        <text>a 2'-deoxyadenosine in DNA + S-adenosyl-L-methionine = an N(6)-methyl-2'-deoxyadenosine in DNA + S-adenosyl-L-homocysteine + H(+)</text>
        <dbReference type="Rhea" id="RHEA:15197"/>
        <dbReference type="Rhea" id="RHEA-COMP:12418"/>
        <dbReference type="Rhea" id="RHEA-COMP:12419"/>
        <dbReference type="ChEBI" id="CHEBI:15378"/>
        <dbReference type="ChEBI" id="CHEBI:57856"/>
        <dbReference type="ChEBI" id="CHEBI:59789"/>
        <dbReference type="ChEBI" id="CHEBI:90615"/>
        <dbReference type="ChEBI" id="CHEBI:90616"/>
        <dbReference type="EC" id="2.1.1.72"/>
    </reaction>
</comment>
<evidence type="ECO:0000313" key="9">
    <source>
        <dbReference type="EMBL" id="XBH06593.1"/>
    </source>
</evidence>
<organism evidence="9">
    <name type="scientific">Singulisphaera sp. Ch08</name>
    <dbReference type="NCBI Taxonomy" id="3120278"/>
    <lineage>
        <taxon>Bacteria</taxon>
        <taxon>Pseudomonadati</taxon>
        <taxon>Planctomycetota</taxon>
        <taxon>Planctomycetia</taxon>
        <taxon>Isosphaerales</taxon>
        <taxon>Isosphaeraceae</taxon>
        <taxon>Singulisphaera</taxon>
    </lineage>
</organism>
<sequence length="1548" mass="173097">MPSSRHHNEWLSLIEVSGPFLSVPVLERVLPQGLDAHDPDHSRLLKLAFEEWEDDQQGERPNPAIHREWVNFVLKQTLGLPDEVVVEGQDIPQTLRATIAEHGETLRPDVVVRNPEGVPDAGKARLLIQTYPPTQDLEKPLHGRHWKASPATRMMELLHATDTRLGLVTNGEHWMLVDAPKGETTGFASWYGNLWFEEPLTLRAFRTLLGVHRFFSAANDETLEAMLKESASNQQEVTDRLGYQVREAVEEIVRSLDRLDQGEGRQLLAGVPEASLYEAALTVMMRLVFLFSAEERGLLLLGDPLYDEHYAVSTLVAKLQEAADQHGEEVLERRHDAWVRLLSTFRAVYGGVRHERLKLLPYGGKLFDPDQFPFLEGRRPGTTWKDAPATPLPIDNRTVLHLLRSLQYLEMRGEARRLSFRALDIEQIGHVYEGLLDHTAKRATEPMLSLTAAKGDEPEVAVSELERLRDKGETDLLKFLANKDVTGRSESALKKALVSAVSGAATKTLLAACGNDEGLFNRVKPFWGLVRNDTFDRLVVIRKGSVFVTAGTDRRSSGTHYTPRILTEPIVQYTLEPLVYVGPAEGWPKEEWKLRSAKELLDLKICDMACGSGAFLVQVCRYLAERLVEAWEDAEKRHPGVPGITPEGKASTGAANERLIPKDTDERLAYARRIVAQRCLYGVDKNPLAVEMAKLSLWLLTLGKDKPFTFLDHAIRCGDSLVGVNAEQLKTFSLDGKGLGISLPNFLNMIPKIMEATRLLRVRLEKIADDTIGNIEEKQRLFDNIRSQTKRLNYAADRLLAASWGPAKPAERVALLRKALQEVNDRIRDVPPDTLEADGLADRKEAGCPRPFHWALEFPEVFLDRGGFDAFVCNPPFMGGQKISGHPSMGDSYREYLIENLAEGKRGSADLCAYFFLRAFGMLREGGHFGFLATNTVSQGDSRLTGLDQIVANGGVIYWATPSHVWPGAAAVYVAICLVCKGGWDGECVLDGKAAPSISALLDAEYRSANPCVLQSNANQSFKGIEVYGTGFLLSEEQALSLIRKNVRLKNVLRPYLDGQTVNSSPDLTTDRWVIDFTGLSLEEAMGYEECFRIVESLVKPQRLALASRNSSGISRAKLWWRFSREVKDLYDIIASMNRVLVVARVSRTLAFAYVDPNQVLNEMLVVFVSPRSSILSLLQSSLHAVWCWTYSSTLKGDLRYSQTDCFETFPLPSPSEELDLLGESYHEYRSDIMLSRQEGLTKTYNRFHAPDESVADIQKLRDLHVEMDKAVAAAYGWDDLDLCNGFHETKQGTRFTISESARQEVLARLLKLNHERYAEEVAQGLHDKKGKAKTPKAGRGRKSKASSGGATLFGDDEDDPDPADAPNNYPSSAPEREPTRADQRVQRPPAAEPTPRPTPIDQIETDAIMAAFRQAARGQGWLGRDELLKEVSLALGYQRLGPKIDESLRGHLRAAIRRRIIETDGPTLVRTGTATMADYEPDELLEVFRSVMRKGTRYDREEVIPALAHHLGFVRLTDSIQDPIRKAITRAIRHGLLGYEGSLIWRV</sequence>
<dbReference type="InterPro" id="IPR029063">
    <property type="entry name" value="SAM-dependent_MTases_sf"/>
</dbReference>
<dbReference type="InterPro" id="IPR050953">
    <property type="entry name" value="N4_N6_ade-DNA_methylase"/>
</dbReference>
<dbReference type="GO" id="GO:0006304">
    <property type="term" value="P:DNA modification"/>
    <property type="evidence" value="ECO:0007669"/>
    <property type="project" value="InterPro"/>
</dbReference>
<dbReference type="EMBL" id="CP155447">
    <property type="protein sequence ID" value="XBH06593.1"/>
    <property type="molecule type" value="Genomic_DNA"/>
</dbReference>
<feature type="domain" description="MmeI-like target recognition" evidence="8">
    <location>
        <begin position="1029"/>
        <end position="1214"/>
    </location>
</feature>
<dbReference type="GO" id="GO:0032259">
    <property type="term" value="P:methylation"/>
    <property type="evidence" value="ECO:0007669"/>
    <property type="project" value="UniProtKB-KW"/>
</dbReference>
<feature type="compositionally biased region" description="Basic residues" evidence="6">
    <location>
        <begin position="1329"/>
        <end position="1345"/>
    </location>
</feature>
<evidence type="ECO:0000256" key="2">
    <source>
        <dbReference type="ARBA" id="ARBA00022603"/>
    </source>
</evidence>
<dbReference type="Pfam" id="PF20466">
    <property type="entry name" value="MmeI_TRD"/>
    <property type="match status" value="1"/>
</dbReference>
<dbReference type="PRINTS" id="PR00507">
    <property type="entry name" value="N12N6MTFRASE"/>
</dbReference>
<dbReference type="PANTHER" id="PTHR33841:SF1">
    <property type="entry name" value="DNA METHYLTRANSFERASE A"/>
    <property type="match status" value="1"/>
</dbReference>
<evidence type="ECO:0000256" key="3">
    <source>
        <dbReference type="ARBA" id="ARBA00022679"/>
    </source>
</evidence>
<dbReference type="GO" id="GO:0009007">
    <property type="term" value="F:site-specific DNA-methyltransferase (adenine-specific) activity"/>
    <property type="evidence" value="ECO:0007669"/>
    <property type="project" value="UniProtKB-EC"/>
</dbReference>
<keyword evidence="2" id="KW-0489">Methyltransferase</keyword>
<keyword evidence="4" id="KW-0949">S-adenosyl-L-methionine</keyword>
<evidence type="ECO:0000259" key="7">
    <source>
        <dbReference type="Pfam" id="PF07669"/>
    </source>
</evidence>
<reference evidence="9" key="1">
    <citation type="submission" date="2024-05" db="EMBL/GenBank/DDBJ databases">
        <title>Planctomycetes of the genus Singulisphaera possess chitinolytic capabilities.</title>
        <authorList>
            <person name="Ivanova A."/>
        </authorList>
    </citation>
    <scope>NUCLEOTIDE SEQUENCE</scope>
    <source>
        <strain evidence="9">Ch08T</strain>
    </source>
</reference>
<feature type="region of interest" description="Disordered" evidence="6">
    <location>
        <begin position="1322"/>
        <end position="1402"/>
    </location>
</feature>
<evidence type="ECO:0000256" key="5">
    <source>
        <dbReference type="ARBA" id="ARBA00047942"/>
    </source>
</evidence>
<keyword evidence="3" id="KW-0808">Transferase</keyword>
<feature type="compositionally biased region" description="Basic and acidic residues" evidence="6">
    <location>
        <begin position="1375"/>
        <end position="1386"/>
    </location>
</feature>
<dbReference type="InterPro" id="IPR046820">
    <property type="entry name" value="MmeI_TRD"/>
</dbReference>
<evidence type="ECO:0000256" key="6">
    <source>
        <dbReference type="SAM" id="MobiDB-lite"/>
    </source>
</evidence>
<evidence type="ECO:0000256" key="4">
    <source>
        <dbReference type="ARBA" id="ARBA00022691"/>
    </source>
</evidence>
<dbReference type="Gene3D" id="3.40.50.150">
    <property type="entry name" value="Vaccinia Virus protein VP39"/>
    <property type="match status" value="1"/>
</dbReference>
<dbReference type="PANTHER" id="PTHR33841">
    <property type="entry name" value="DNA METHYLTRANSFERASE YEEA-RELATED"/>
    <property type="match status" value="1"/>
</dbReference>
<evidence type="ECO:0000256" key="1">
    <source>
        <dbReference type="ARBA" id="ARBA00011900"/>
    </source>
</evidence>
<protein>
    <recommendedName>
        <fullName evidence="1">site-specific DNA-methyltransferase (adenine-specific)</fullName>
        <ecNumber evidence="1">2.1.1.72</ecNumber>
    </recommendedName>
</protein>
<proteinExistence type="predicted"/>